<dbReference type="Proteomes" id="UP000324022">
    <property type="component" value="Unassembled WGS sequence"/>
</dbReference>
<feature type="region of interest" description="Disordered" evidence="1">
    <location>
        <begin position="1"/>
        <end position="171"/>
    </location>
</feature>
<feature type="compositionally biased region" description="Polar residues" evidence="1">
    <location>
        <begin position="203"/>
        <end position="240"/>
    </location>
</feature>
<accession>A0A5C3EKU5</accession>
<feature type="compositionally biased region" description="Polar residues" evidence="1">
    <location>
        <begin position="1"/>
        <end position="12"/>
    </location>
</feature>
<sequence length="345" mass="36622">MSAETQAATNAEASDEPVLLQQHPSSSPIDAYGTPILLTATPPPSNSSRCQSSSMPRLQLSSTAAVADGREGAKKNILQAPASEEVDELDEFDSQLPIQLDPDMCERLEAESLRAAQQSQASSSKKRTHQSPLSNVREVIDLREDSPPPPSAQPRKKAKEQQSAGPFFQQEWVQTLLTTSKGVRPPSPPEPVIGTLLPVAKQTSSNGNVTELPTAHQSATTPTISGDTNASANFNTSSESNSDEDTPLANLLTLCQTNKNNAKQTPVQTAISKVKEAVEELKLVYERELACLKGQLAERELMVDQLRAKLRCRIKRQSVGSGNGGGGAGSSSTGGRGSSQGREGG</sequence>
<keyword evidence="3" id="KW-1185">Reference proteome</keyword>
<dbReference type="AlphaFoldDB" id="A0A5C3EKU5"/>
<evidence type="ECO:0000313" key="3">
    <source>
        <dbReference type="Proteomes" id="UP000324022"/>
    </source>
</evidence>
<protein>
    <submittedName>
        <fullName evidence="2">Uncharacterized protein</fullName>
    </submittedName>
</protein>
<proteinExistence type="predicted"/>
<evidence type="ECO:0000256" key="1">
    <source>
        <dbReference type="SAM" id="MobiDB-lite"/>
    </source>
</evidence>
<feature type="compositionally biased region" description="Gly residues" evidence="1">
    <location>
        <begin position="321"/>
        <end position="345"/>
    </location>
</feature>
<feature type="compositionally biased region" description="Low complexity" evidence="1">
    <location>
        <begin position="46"/>
        <end position="56"/>
    </location>
</feature>
<reference evidence="2 3" key="1">
    <citation type="submission" date="2018-03" db="EMBL/GenBank/DDBJ databases">
        <authorList>
            <person name="Guldener U."/>
        </authorList>
    </citation>
    <scope>NUCLEOTIDE SEQUENCE [LARGE SCALE GENOMIC DNA]</scope>
    <source>
        <strain evidence="2 3">NBRC100155</strain>
    </source>
</reference>
<evidence type="ECO:0000313" key="2">
    <source>
        <dbReference type="EMBL" id="SPO29849.1"/>
    </source>
</evidence>
<gene>
    <name evidence="2" type="ORF">UTRI_06121_B</name>
</gene>
<feature type="compositionally biased region" description="Acidic residues" evidence="1">
    <location>
        <begin position="84"/>
        <end position="93"/>
    </location>
</feature>
<dbReference type="OrthoDB" id="2552038at2759"/>
<organism evidence="2 3">
    <name type="scientific">Ustilago trichophora</name>
    <dbReference type="NCBI Taxonomy" id="86804"/>
    <lineage>
        <taxon>Eukaryota</taxon>
        <taxon>Fungi</taxon>
        <taxon>Dikarya</taxon>
        <taxon>Basidiomycota</taxon>
        <taxon>Ustilaginomycotina</taxon>
        <taxon>Ustilaginomycetes</taxon>
        <taxon>Ustilaginales</taxon>
        <taxon>Ustilaginaceae</taxon>
        <taxon>Ustilago</taxon>
    </lineage>
</organism>
<name>A0A5C3EKU5_9BASI</name>
<feature type="region of interest" description="Disordered" evidence="1">
    <location>
        <begin position="203"/>
        <end position="245"/>
    </location>
</feature>
<feature type="region of interest" description="Disordered" evidence="1">
    <location>
        <begin position="317"/>
        <end position="345"/>
    </location>
</feature>
<dbReference type="EMBL" id="OOIN01000030">
    <property type="protein sequence ID" value="SPO29849.1"/>
    <property type="molecule type" value="Genomic_DNA"/>
</dbReference>